<feature type="region of interest" description="Disordered" evidence="1">
    <location>
        <begin position="73"/>
        <end position="96"/>
    </location>
</feature>
<evidence type="ECO:0000313" key="4">
    <source>
        <dbReference type="Proteomes" id="UP001632038"/>
    </source>
</evidence>
<organism evidence="3 4">
    <name type="scientific">Castilleja foliolosa</name>
    <dbReference type="NCBI Taxonomy" id="1961234"/>
    <lineage>
        <taxon>Eukaryota</taxon>
        <taxon>Viridiplantae</taxon>
        <taxon>Streptophyta</taxon>
        <taxon>Embryophyta</taxon>
        <taxon>Tracheophyta</taxon>
        <taxon>Spermatophyta</taxon>
        <taxon>Magnoliopsida</taxon>
        <taxon>eudicotyledons</taxon>
        <taxon>Gunneridae</taxon>
        <taxon>Pentapetalae</taxon>
        <taxon>asterids</taxon>
        <taxon>lamiids</taxon>
        <taxon>Lamiales</taxon>
        <taxon>Orobanchaceae</taxon>
        <taxon>Pedicularideae</taxon>
        <taxon>Castillejinae</taxon>
        <taxon>Castilleja</taxon>
    </lineage>
</organism>
<accession>A0ABD3CYU6</accession>
<sequence>MSFLRYFVFVLVLIVLNFSCSVKARPLTKNPMPLSENDSTPLDINYLGTLTPICIDILGLGICDRYPRKRSNPASHLPVEDVQRKTESRAVNPSYPEDEKIPPDLLCSLLGGCEQSMTTSKSIDHLATKYVPSKKELTTMEPSNLGDEKIPPEVLCSLLGGCEESIKTSKSTTHLTTKDSNGIKESAMVSHLRDEKIPPEVLCSLLGGC</sequence>
<feature type="chain" id="PRO_5044878691" evidence="2">
    <location>
        <begin position="25"/>
        <end position="209"/>
    </location>
</feature>
<evidence type="ECO:0000256" key="1">
    <source>
        <dbReference type="SAM" id="MobiDB-lite"/>
    </source>
</evidence>
<evidence type="ECO:0000256" key="2">
    <source>
        <dbReference type="SAM" id="SignalP"/>
    </source>
</evidence>
<protein>
    <submittedName>
        <fullName evidence="3">Uncharacterized protein</fullName>
    </submittedName>
</protein>
<proteinExistence type="predicted"/>
<reference evidence="4" key="1">
    <citation type="journal article" date="2024" name="IScience">
        <title>Strigolactones Initiate the Formation of Haustorium-like Structures in Castilleja.</title>
        <authorList>
            <person name="Buerger M."/>
            <person name="Peterson D."/>
            <person name="Chory J."/>
        </authorList>
    </citation>
    <scope>NUCLEOTIDE SEQUENCE [LARGE SCALE GENOMIC DNA]</scope>
</reference>
<keyword evidence="4" id="KW-1185">Reference proteome</keyword>
<feature type="compositionally biased region" description="Basic and acidic residues" evidence="1">
    <location>
        <begin position="78"/>
        <end position="88"/>
    </location>
</feature>
<dbReference type="EMBL" id="JAVIJP010000027">
    <property type="protein sequence ID" value="KAL3635183.1"/>
    <property type="molecule type" value="Genomic_DNA"/>
</dbReference>
<gene>
    <name evidence="3" type="ORF">CASFOL_019730</name>
</gene>
<keyword evidence="2" id="KW-0732">Signal</keyword>
<name>A0ABD3CYU6_9LAMI</name>
<feature type="signal peptide" evidence="2">
    <location>
        <begin position="1"/>
        <end position="24"/>
    </location>
</feature>
<evidence type="ECO:0000313" key="3">
    <source>
        <dbReference type="EMBL" id="KAL3635183.1"/>
    </source>
</evidence>
<dbReference type="Proteomes" id="UP001632038">
    <property type="component" value="Unassembled WGS sequence"/>
</dbReference>
<dbReference type="AlphaFoldDB" id="A0ABD3CYU6"/>
<comment type="caution">
    <text evidence="3">The sequence shown here is derived from an EMBL/GenBank/DDBJ whole genome shotgun (WGS) entry which is preliminary data.</text>
</comment>